<protein>
    <recommendedName>
        <fullName evidence="2">P68 RBP/TagC-like beta-propeller domain-containing protein</fullName>
    </recommendedName>
</protein>
<accession>A0A399M2G5</accession>
<dbReference type="RefSeq" id="WP_119370945.1">
    <property type="nucleotide sequence ID" value="NZ_QWLL01000046.1"/>
</dbReference>
<evidence type="ECO:0000256" key="1">
    <source>
        <dbReference type="SAM" id="SignalP"/>
    </source>
</evidence>
<dbReference type="AlphaFoldDB" id="A0A399M2G5"/>
<dbReference type="InterPro" id="IPR048799">
    <property type="entry name" value="P68_RBP_TagC-like_beta-prop"/>
</dbReference>
<comment type="caution">
    <text evidence="3">The sequence shown here is derived from an EMBL/GenBank/DDBJ whole genome shotgun (WGS) entry which is preliminary data.</text>
</comment>
<dbReference type="SUPFAM" id="SSF75011">
    <property type="entry name" value="3-carboxy-cis,cis-mucoante lactonizing enzyme"/>
    <property type="match status" value="1"/>
</dbReference>
<name>A0A399M2G5_9PSED</name>
<evidence type="ECO:0000313" key="4">
    <source>
        <dbReference type="Proteomes" id="UP000265875"/>
    </source>
</evidence>
<evidence type="ECO:0000259" key="2">
    <source>
        <dbReference type="Pfam" id="PF21311"/>
    </source>
</evidence>
<sequence>MKLGCFSMLAFVFLLGAPIVAGAEALKDEWAQRRDGNLSFESLSARHLDFNRALTSSSLLFTLDKIRGSGGERNGIQSFAFDERNRTVYTLHLTGMKAGGASIINMYPLDEGVSKKSLGASNPVNDVVGHQGLGIEYIAGDEVRLWSTYQKDFRQVVRFSYSEGQPVGDVEVFRLFGNDFKTYVSATPAISTDQKYLIAAGRKKDTGAQVIRVWKLSDLVNGGVGDYSQRWVYEWGVEDLIDSQHPLQGIASDGRRVWIVAGNSNIDVSKHLAVYTLDGQTIDKNLDVELGQDQARIDGAGREFEPEGLALINEGGKLYLCVGVVSGDKGFRQVRIYRMPIDKG</sequence>
<proteinExistence type="predicted"/>
<dbReference type="Proteomes" id="UP000265875">
    <property type="component" value="Unassembled WGS sequence"/>
</dbReference>
<feature type="chain" id="PRO_5017289504" description="P68 RBP/TagC-like beta-propeller domain-containing protein" evidence="1">
    <location>
        <begin position="24"/>
        <end position="344"/>
    </location>
</feature>
<dbReference type="EMBL" id="QWLL01000046">
    <property type="protein sequence ID" value="RII75922.1"/>
    <property type="molecule type" value="Genomic_DNA"/>
</dbReference>
<feature type="domain" description="P68 RBP/TagC-like beta-propeller" evidence="2">
    <location>
        <begin position="77"/>
        <end position="337"/>
    </location>
</feature>
<keyword evidence="1" id="KW-0732">Signal</keyword>
<evidence type="ECO:0000313" key="3">
    <source>
        <dbReference type="EMBL" id="RII75922.1"/>
    </source>
</evidence>
<organism evidence="3 4">
    <name type="scientific">Pseudomonas monteilii</name>
    <dbReference type="NCBI Taxonomy" id="76759"/>
    <lineage>
        <taxon>Bacteria</taxon>
        <taxon>Pseudomonadati</taxon>
        <taxon>Pseudomonadota</taxon>
        <taxon>Gammaproteobacteria</taxon>
        <taxon>Pseudomonadales</taxon>
        <taxon>Pseudomonadaceae</taxon>
        <taxon>Pseudomonas</taxon>
    </lineage>
</organism>
<gene>
    <name evidence="3" type="ORF">D0894_19300</name>
</gene>
<reference evidence="3 4" key="1">
    <citation type="submission" date="2018-08" db="EMBL/GenBank/DDBJ databases">
        <title>Draft genome sequence of the cyanotroph, Pseudomonas monteilii BCN3.</title>
        <authorList>
            <person name="Jones L.B."/>
            <person name="Kunz D.A."/>
        </authorList>
    </citation>
    <scope>NUCLEOTIDE SEQUENCE [LARGE SCALE GENOMIC DNA]</scope>
    <source>
        <strain evidence="3 4">BCN3</strain>
    </source>
</reference>
<feature type="signal peptide" evidence="1">
    <location>
        <begin position="1"/>
        <end position="23"/>
    </location>
</feature>
<dbReference type="Pfam" id="PF21311">
    <property type="entry name" value="Phage_RBD_prop"/>
    <property type="match status" value="1"/>
</dbReference>